<evidence type="ECO:0000313" key="3">
    <source>
        <dbReference type="Proteomes" id="UP001521150"/>
    </source>
</evidence>
<feature type="transmembrane region" description="Helical" evidence="1">
    <location>
        <begin position="204"/>
        <end position="226"/>
    </location>
</feature>
<name>A0ABS8ZWM0_9PSEU</name>
<protein>
    <submittedName>
        <fullName evidence="2">Uncharacterized protein</fullName>
    </submittedName>
</protein>
<organism evidence="2 3">
    <name type="scientific">Kibdelosporangium philippinense</name>
    <dbReference type="NCBI Taxonomy" id="211113"/>
    <lineage>
        <taxon>Bacteria</taxon>
        <taxon>Bacillati</taxon>
        <taxon>Actinomycetota</taxon>
        <taxon>Actinomycetes</taxon>
        <taxon>Pseudonocardiales</taxon>
        <taxon>Pseudonocardiaceae</taxon>
        <taxon>Kibdelosporangium</taxon>
    </lineage>
</organism>
<feature type="transmembrane region" description="Helical" evidence="1">
    <location>
        <begin position="176"/>
        <end position="197"/>
    </location>
</feature>
<sequence>MKAERIGAWMLMVGASIAIFGLTWDIQWHTDVGPDTFFTAPHLVMYIGSATTGLTCLAVVLYRTFRRPDPDVRTVKVLGTFRAPIPFLITGLAAAAELMYGLTDLWWHTVYGFDATPTSPPHVAMSLCFLIEAVGGVMAFASLRESRSGRVGLAAYVGLSVYGQIFLLLSTPPLPLVAALPFAVSLLCVLGLILVAAVTRSPGLVMVTGLSYAAIQGITWVLNPPITRAYADSLGLPFRDYVDGTPVYAAFSPFVMLPVALLVAGALAVGKRFGSVKGAVMGSGAIGAALVAFGHLLQLDAMDVATIVAATVFGAVVALAAWRMSAPLRNLAEV</sequence>
<dbReference type="EMBL" id="JAJVCN010000006">
    <property type="protein sequence ID" value="MCE7012120.1"/>
    <property type="molecule type" value="Genomic_DNA"/>
</dbReference>
<dbReference type="Proteomes" id="UP001521150">
    <property type="component" value="Unassembled WGS sequence"/>
</dbReference>
<evidence type="ECO:0000256" key="1">
    <source>
        <dbReference type="SAM" id="Phobius"/>
    </source>
</evidence>
<comment type="caution">
    <text evidence="2">The sequence shown here is derived from an EMBL/GenBank/DDBJ whole genome shotgun (WGS) entry which is preliminary data.</text>
</comment>
<feature type="transmembrane region" description="Helical" evidence="1">
    <location>
        <begin position="279"/>
        <end position="298"/>
    </location>
</feature>
<keyword evidence="1" id="KW-0812">Transmembrane</keyword>
<dbReference type="RefSeq" id="WP_233735155.1">
    <property type="nucleotide sequence ID" value="NZ_JAJVCN010000006.1"/>
</dbReference>
<feature type="transmembrane region" description="Helical" evidence="1">
    <location>
        <begin position="246"/>
        <end position="267"/>
    </location>
</feature>
<accession>A0ABS8ZWM0</accession>
<keyword evidence="1" id="KW-1133">Transmembrane helix</keyword>
<keyword evidence="1" id="KW-0472">Membrane</keyword>
<feature type="transmembrane region" description="Helical" evidence="1">
    <location>
        <begin position="7"/>
        <end position="24"/>
    </location>
</feature>
<feature type="transmembrane region" description="Helical" evidence="1">
    <location>
        <begin position="83"/>
        <end position="102"/>
    </location>
</feature>
<feature type="transmembrane region" description="Helical" evidence="1">
    <location>
        <begin position="153"/>
        <end position="170"/>
    </location>
</feature>
<feature type="transmembrane region" description="Helical" evidence="1">
    <location>
        <begin position="304"/>
        <end position="322"/>
    </location>
</feature>
<gene>
    <name evidence="2" type="ORF">LWC34_56310</name>
</gene>
<proteinExistence type="predicted"/>
<feature type="transmembrane region" description="Helical" evidence="1">
    <location>
        <begin position="44"/>
        <end position="62"/>
    </location>
</feature>
<reference evidence="2 3" key="1">
    <citation type="submission" date="2021-12" db="EMBL/GenBank/DDBJ databases">
        <title>Genome sequence of Kibdelosporangium philippinense ATCC 49844.</title>
        <authorList>
            <person name="Fedorov E.A."/>
            <person name="Omeragic M."/>
            <person name="Shalygina K.F."/>
            <person name="Maclea K.S."/>
        </authorList>
    </citation>
    <scope>NUCLEOTIDE SEQUENCE [LARGE SCALE GENOMIC DNA]</scope>
    <source>
        <strain evidence="2 3">ATCC 49844</strain>
    </source>
</reference>
<keyword evidence="3" id="KW-1185">Reference proteome</keyword>
<evidence type="ECO:0000313" key="2">
    <source>
        <dbReference type="EMBL" id="MCE7012120.1"/>
    </source>
</evidence>
<feature type="transmembrane region" description="Helical" evidence="1">
    <location>
        <begin position="122"/>
        <end position="141"/>
    </location>
</feature>